<keyword evidence="1" id="KW-0092">Biotin</keyword>
<evidence type="ECO:0000313" key="6">
    <source>
        <dbReference type="EMBL" id="MXN67382.1"/>
    </source>
</evidence>
<dbReference type="InterPro" id="IPR045864">
    <property type="entry name" value="aa-tRNA-synth_II/BPL/LPL"/>
</dbReference>
<evidence type="ECO:0000259" key="5">
    <source>
        <dbReference type="Pfam" id="PF16917"/>
    </source>
</evidence>
<protein>
    <recommendedName>
        <fullName evidence="2">biotin--[biotin carboxyl-carrier protein] ligase</fullName>
        <ecNumber evidence="2">6.3.4.15</ecNumber>
    </recommendedName>
</protein>
<dbReference type="InterPro" id="IPR003142">
    <property type="entry name" value="BPL_C"/>
</dbReference>
<evidence type="ECO:0000256" key="3">
    <source>
        <dbReference type="ARBA" id="ARBA00047846"/>
    </source>
</evidence>
<accession>A0A7X3S9Z9</accession>
<sequence length="250" mass="27186">MNEPSFPPLLTGHAVDAGEDPFERACAGARDAEFGAGDLVWSRALDRTAMALVLEPDVDRQRSREMIFVAMVACADAVGANIPPEIGFTWMWPTTLRANGARVGEVRYAEARTDAEDGAPDWIVVGLEITLFDATPREVEPGETPDRTTFFDEGAGDIEADELISSIARHWTTWIHRWDSDGFAPVHEAWLFRADGHKKTINLKTAEGPAEGVFLGVDEAGNLLLKEEGGAVRALSLSRELGLADDRQGA</sequence>
<dbReference type="RefSeq" id="WP_160777624.1">
    <property type="nucleotide sequence ID" value="NZ_WUMV01000010.1"/>
</dbReference>
<evidence type="ECO:0000256" key="2">
    <source>
        <dbReference type="ARBA" id="ARBA00024227"/>
    </source>
</evidence>
<proteinExistence type="predicted"/>
<organism evidence="6 7">
    <name type="scientific">Stappia sediminis</name>
    <dbReference type="NCBI Taxonomy" id="2692190"/>
    <lineage>
        <taxon>Bacteria</taxon>
        <taxon>Pseudomonadati</taxon>
        <taxon>Pseudomonadota</taxon>
        <taxon>Alphaproteobacteria</taxon>
        <taxon>Hyphomicrobiales</taxon>
        <taxon>Stappiaceae</taxon>
        <taxon>Stappia</taxon>
    </lineage>
</organism>
<name>A0A7X3S9Z9_9HYPH</name>
<evidence type="ECO:0000259" key="4">
    <source>
        <dbReference type="Pfam" id="PF02237"/>
    </source>
</evidence>
<dbReference type="Pfam" id="PF02237">
    <property type="entry name" value="BPL_C"/>
    <property type="match status" value="1"/>
</dbReference>
<reference evidence="6 7" key="1">
    <citation type="submission" date="2019-12" db="EMBL/GenBank/DDBJ databases">
        <authorList>
            <person name="Li M."/>
        </authorList>
    </citation>
    <scope>NUCLEOTIDE SEQUENCE [LARGE SCALE GENOMIC DNA]</scope>
    <source>
        <strain evidence="6 7">GBMRC 2046</strain>
    </source>
</reference>
<dbReference type="SUPFAM" id="SSF55681">
    <property type="entry name" value="Class II aaRS and biotin synthetases"/>
    <property type="match status" value="1"/>
</dbReference>
<feature type="domain" description="Biotin protein ligase C-terminal" evidence="4">
    <location>
        <begin position="199"/>
        <end position="233"/>
    </location>
</feature>
<comment type="catalytic activity">
    <reaction evidence="3">
        <text>biotin + L-lysyl-[protein] + ATP = N(6)-biotinyl-L-lysyl-[protein] + AMP + diphosphate + H(+)</text>
        <dbReference type="Rhea" id="RHEA:11756"/>
        <dbReference type="Rhea" id="RHEA-COMP:9752"/>
        <dbReference type="Rhea" id="RHEA-COMP:10505"/>
        <dbReference type="ChEBI" id="CHEBI:15378"/>
        <dbReference type="ChEBI" id="CHEBI:29969"/>
        <dbReference type="ChEBI" id="CHEBI:30616"/>
        <dbReference type="ChEBI" id="CHEBI:33019"/>
        <dbReference type="ChEBI" id="CHEBI:57586"/>
        <dbReference type="ChEBI" id="CHEBI:83144"/>
        <dbReference type="ChEBI" id="CHEBI:456215"/>
        <dbReference type="EC" id="6.3.4.15"/>
    </reaction>
</comment>
<gene>
    <name evidence="6" type="ORF">GR183_20945</name>
</gene>
<evidence type="ECO:0000313" key="7">
    <source>
        <dbReference type="Proteomes" id="UP000433101"/>
    </source>
</evidence>
<dbReference type="Pfam" id="PF16917">
    <property type="entry name" value="BPL_LplA_LipB_2"/>
    <property type="match status" value="1"/>
</dbReference>
<keyword evidence="7" id="KW-1185">Reference proteome</keyword>
<comment type="caution">
    <text evidence="6">The sequence shown here is derived from an EMBL/GenBank/DDBJ whole genome shotgun (WGS) entry which is preliminary data.</text>
</comment>
<dbReference type="AlphaFoldDB" id="A0A7X3S9Z9"/>
<dbReference type="GO" id="GO:0004077">
    <property type="term" value="F:biotin--[biotin carboxyl-carrier protein] ligase activity"/>
    <property type="evidence" value="ECO:0007669"/>
    <property type="project" value="UniProtKB-EC"/>
</dbReference>
<dbReference type="InterPro" id="IPR004143">
    <property type="entry name" value="BPL_LPL_catalytic"/>
</dbReference>
<dbReference type="EMBL" id="WUMV01000010">
    <property type="protein sequence ID" value="MXN67382.1"/>
    <property type="molecule type" value="Genomic_DNA"/>
</dbReference>
<dbReference type="Gene3D" id="3.30.930.10">
    <property type="entry name" value="Bira Bifunctional Protein, Domain 2"/>
    <property type="match status" value="1"/>
</dbReference>
<dbReference type="Proteomes" id="UP000433101">
    <property type="component" value="Unassembled WGS sequence"/>
</dbReference>
<evidence type="ECO:0000256" key="1">
    <source>
        <dbReference type="ARBA" id="ARBA00023267"/>
    </source>
</evidence>
<feature type="domain" description="BPL/LPL catalytic" evidence="5">
    <location>
        <begin position="6"/>
        <end position="191"/>
    </location>
</feature>
<dbReference type="EC" id="6.3.4.15" evidence="2"/>